<feature type="domain" description="C3H1-type" evidence="6">
    <location>
        <begin position="205"/>
        <end position="233"/>
    </location>
</feature>
<dbReference type="Proteomes" id="UP000006906">
    <property type="component" value="Chromosome 7"/>
</dbReference>
<evidence type="ECO:0000256" key="2">
    <source>
        <dbReference type="ARBA" id="ARBA00022771"/>
    </source>
</evidence>
<dbReference type="SMART" id="SM00356">
    <property type="entry name" value="ZnF_C3H1"/>
    <property type="match status" value="1"/>
</dbReference>
<reference evidence="7 8" key="1">
    <citation type="journal article" date="2007" name="Science">
        <title>The Chlamydomonas genome reveals the evolution of key animal and plant functions.</title>
        <authorList>
            <person name="Merchant S.S."/>
            <person name="Prochnik S.E."/>
            <person name="Vallon O."/>
            <person name="Harris E.H."/>
            <person name="Karpowicz S.J."/>
            <person name="Witman G.B."/>
            <person name="Terry A."/>
            <person name="Salamov A."/>
            <person name="Fritz-Laylin L.K."/>
            <person name="Marechal-Drouard L."/>
            <person name="Marshall W.F."/>
            <person name="Qu L.H."/>
            <person name="Nelson D.R."/>
            <person name="Sanderfoot A.A."/>
            <person name="Spalding M.H."/>
            <person name="Kapitonov V.V."/>
            <person name="Ren Q."/>
            <person name="Ferris P."/>
            <person name="Lindquist E."/>
            <person name="Shapiro H."/>
            <person name="Lucas S.M."/>
            <person name="Grimwood J."/>
            <person name="Schmutz J."/>
            <person name="Cardol P."/>
            <person name="Cerutti H."/>
            <person name="Chanfreau G."/>
            <person name="Chen C.L."/>
            <person name="Cognat V."/>
            <person name="Croft M.T."/>
            <person name="Dent R."/>
            <person name="Dutcher S."/>
            <person name="Fernandez E."/>
            <person name="Fukuzawa H."/>
            <person name="Gonzalez-Ballester D."/>
            <person name="Gonzalez-Halphen D."/>
            <person name="Hallmann A."/>
            <person name="Hanikenne M."/>
            <person name="Hippler M."/>
            <person name="Inwood W."/>
            <person name="Jabbari K."/>
            <person name="Kalanon M."/>
            <person name="Kuras R."/>
            <person name="Lefebvre P.A."/>
            <person name="Lemaire S.D."/>
            <person name="Lobanov A.V."/>
            <person name="Lohr M."/>
            <person name="Manuell A."/>
            <person name="Meier I."/>
            <person name="Mets L."/>
            <person name="Mittag M."/>
            <person name="Mittelmeier T."/>
            <person name="Moroney J.V."/>
            <person name="Moseley J."/>
            <person name="Napoli C."/>
            <person name="Nedelcu A.M."/>
            <person name="Niyogi K."/>
            <person name="Novoselov S.V."/>
            <person name="Paulsen I.T."/>
            <person name="Pazour G."/>
            <person name="Purton S."/>
            <person name="Ral J.P."/>
            <person name="Riano-Pachon D.M."/>
            <person name="Riekhof W."/>
            <person name="Rymarquis L."/>
            <person name="Schroda M."/>
            <person name="Stern D."/>
            <person name="Umen J."/>
            <person name="Willows R."/>
            <person name="Wilson N."/>
            <person name="Zimmer S.L."/>
            <person name="Allmer J."/>
            <person name="Balk J."/>
            <person name="Bisova K."/>
            <person name="Chen C.J."/>
            <person name="Elias M."/>
            <person name="Gendler K."/>
            <person name="Hauser C."/>
            <person name="Lamb M.R."/>
            <person name="Ledford H."/>
            <person name="Long J.C."/>
            <person name="Minagawa J."/>
            <person name="Page M.D."/>
            <person name="Pan J."/>
            <person name="Pootakham W."/>
            <person name="Roje S."/>
            <person name="Rose A."/>
            <person name="Stahlberg E."/>
            <person name="Terauchi A.M."/>
            <person name="Yang P."/>
            <person name="Ball S."/>
            <person name="Bowler C."/>
            <person name="Dieckmann C.L."/>
            <person name="Gladyshev V.N."/>
            <person name="Green P."/>
            <person name="Jorgensen R."/>
            <person name="Mayfield S."/>
            <person name="Mueller-Roeber B."/>
            <person name="Rajamani S."/>
            <person name="Sayre R.T."/>
            <person name="Brokstein P."/>
            <person name="Dubchak I."/>
            <person name="Goodstein D."/>
            <person name="Hornick L."/>
            <person name="Huang Y.W."/>
            <person name="Jhaveri J."/>
            <person name="Luo Y."/>
            <person name="Martinez D."/>
            <person name="Ngau W.C."/>
            <person name="Otillar B."/>
            <person name="Poliakov A."/>
            <person name="Porter A."/>
            <person name="Szajkowski L."/>
            <person name="Werner G."/>
            <person name="Zhou K."/>
            <person name="Grigoriev I.V."/>
            <person name="Rokhsar D.S."/>
            <person name="Grossman A.R."/>
        </authorList>
    </citation>
    <scope>NUCLEOTIDE SEQUENCE [LARGE SCALE GENOMIC DNA]</scope>
    <source>
        <strain evidence="8">CC-503</strain>
    </source>
</reference>
<dbReference type="InterPro" id="IPR036855">
    <property type="entry name" value="Znf_CCCH_sf"/>
</dbReference>
<feature type="compositionally biased region" description="Low complexity" evidence="5">
    <location>
        <begin position="605"/>
        <end position="617"/>
    </location>
</feature>
<evidence type="ECO:0000256" key="1">
    <source>
        <dbReference type="ARBA" id="ARBA00022723"/>
    </source>
</evidence>
<feature type="region of interest" description="Disordered" evidence="5">
    <location>
        <begin position="562"/>
        <end position="617"/>
    </location>
</feature>
<dbReference type="OrthoDB" id="7459479at2759"/>
<keyword evidence="2 4" id="KW-0863">Zinc-finger</keyword>
<feature type="region of interest" description="Disordered" evidence="5">
    <location>
        <begin position="389"/>
        <end position="422"/>
    </location>
</feature>
<feature type="compositionally biased region" description="Low complexity" evidence="5">
    <location>
        <begin position="484"/>
        <end position="508"/>
    </location>
</feature>
<keyword evidence="8" id="KW-1185">Reference proteome</keyword>
<dbReference type="KEGG" id="cre:CHLRE_07g330050v5"/>
<dbReference type="Gramene" id="PNW80800">
    <property type="protein sequence ID" value="PNW80800"/>
    <property type="gene ID" value="CHLRE_07g330050v5"/>
</dbReference>
<dbReference type="AlphaFoldDB" id="A0A2K3DJT6"/>
<dbReference type="GeneID" id="5716183"/>
<dbReference type="RefSeq" id="XP_042922741.1">
    <property type="nucleotide sequence ID" value="XM_043064173.1"/>
</dbReference>
<sequence>MDAPLTILRGVVTFKRPLSKKLIFYDLEVADHGAGPADEAATNLWAELLVKADGDLLSQEQARAIRDAVRLGDSVEVTGRHEDPSPSAQAETSGHASALLQQHQHRTFVVQAVRVTARWSEVHPGAHFVPRPAPWSRKPQLQQLEQQPPRPRAPLPVPTGQDAQSKQAASRERGAHLRSEADDANQGQQERAEGQQEAGAGPSSSSYQRLCKYWVATGRCPKGEACQFTHPPARGGASGAQQTFVQSRRAERLAAAAAQGFVHEAGDGAKRRRAAVLAEWLVATYGRDFLNSGTGVMDVAGGRGALTFHLTLHCGVRCTLVEPRRPAALSRQQHRDLAAAGVKAADFRLAQLRVRFGPELWRRGQQHAQASLAALEREGQRLLPAWEEAEDAEDDERGQQREGQAGASISTPTEAPADAPELRDEAEQLLRGCSLVVGLHPDQATDSILDFALECGKPFAIVPCCVFPRLFPHRRLRQPALDGAGAAGSAVAPGQSGPAAAGSRQSSGTSAVSLAATPPPLSQLHLRSDRGALSGEEQEQEEVPVESYTQLLAYLRQRAEDAAGLTPRARGRRRHTDQRTEQRMEQRHDAIGLEAGGSDLEEPDVAGAQEADAAEAAAVGSTAGTLLWLEEQAGRWEHCAQEAGAPGAWGQWQAEVLASAGQAAGGTGDQGQGTVGPAAAARYACVCVAKLPFTGANQVVFALPAEAS</sequence>
<evidence type="ECO:0000313" key="7">
    <source>
        <dbReference type="EMBL" id="PNW80800.1"/>
    </source>
</evidence>
<feature type="zinc finger region" description="C3H1-type" evidence="4">
    <location>
        <begin position="205"/>
        <end position="233"/>
    </location>
</feature>
<dbReference type="SUPFAM" id="SSF90229">
    <property type="entry name" value="CCCH zinc finger"/>
    <property type="match status" value="1"/>
</dbReference>
<dbReference type="EMBL" id="CM008968">
    <property type="protein sequence ID" value="PNW80800.1"/>
    <property type="molecule type" value="Genomic_DNA"/>
</dbReference>
<dbReference type="PROSITE" id="PS50103">
    <property type="entry name" value="ZF_C3H1"/>
    <property type="match status" value="1"/>
</dbReference>
<keyword evidence="1 4" id="KW-0479">Metal-binding</keyword>
<dbReference type="PANTHER" id="PTHR36971:SF3">
    <property type="entry name" value="C3H1-TYPE DOMAIN-CONTAINING PROTEIN"/>
    <property type="match status" value="1"/>
</dbReference>
<evidence type="ECO:0000256" key="4">
    <source>
        <dbReference type="PROSITE-ProRule" id="PRU00723"/>
    </source>
</evidence>
<organism evidence="7 8">
    <name type="scientific">Chlamydomonas reinhardtii</name>
    <name type="common">Chlamydomonas smithii</name>
    <dbReference type="NCBI Taxonomy" id="3055"/>
    <lineage>
        <taxon>Eukaryota</taxon>
        <taxon>Viridiplantae</taxon>
        <taxon>Chlorophyta</taxon>
        <taxon>core chlorophytes</taxon>
        <taxon>Chlorophyceae</taxon>
        <taxon>CS clade</taxon>
        <taxon>Chlamydomonadales</taxon>
        <taxon>Chlamydomonadaceae</taxon>
        <taxon>Chlamydomonas</taxon>
    </lineage>
</organism>
<feature type="compositionally biased region" description="Pro residues" evidence="5">
    <location>
        <begin position="148"/>
        <end position="157"/>
    </location>
</feature>
<feature type="compositionally biased region" description="Polar residues" evidence="5">
    <location>
        <begin position="86"/>
        <end position="98"/>
    </location>
</feature>
<dbReference type="Pfam" id="PF18345">
    <property type="entry name" value="zf_CCCH_4"/>
    <property type="match status" value="1"/>
</dbReference>
<dbReference type="GO" id="GO:0008270">
    <property type="term" value="F:zinc ion binding"/>
    <property type="evidence" value="ECO:0007669"/>
    <property type="project" value="UniProtKB-KW"/>
</dbReference>
<name>A0A2K3DJT6_CHLRE</name>
<evidence type="ECO:0000259" key="6">
    <source>
        <dbReference type="PROSITE" id="PS50103"/>
    </source>
</evidence>
<feature type="compositionally biased region" description="Low complexity" evidence="5">
    <location>
        <begin position="137"/>
        <end position="147"/>
    </location>
</feature>
<evidence type="ECO:0000313" key="8">
    <source>
        <dbReference type="Proteomes" id="UP000006906"/>
    </source>
</evidence>
<feature type="compositionally biased region" description="Basic and acidic residues" evidence="5">
    <location>
        <begin position="577"/>
        <end position="591"/>
    </location>
</feature>
<proteinExistence type="predicted"/>
<dbReference type="Gene3D" id="4.10.1000.10">
    <property type="entry name" value="Zinc finger, CCCH-type"/>
    <property type="match status" value="1"/>
</dbReference>
<feature type="region of interest" description="Disordered" evidence="5">
    <location>
        <begin position="77"/>
        <end position="98"/>
    </location>
</feature>
<feature type="region of interest" description="Disordered" evidence="5">
    <location>
        <begin position="129"/>
        <end position="205"/>
    </location>
</feature>
<dbReference type="InterPro" id="IPR000571">
    <property type="entry name" value="Znf_CCCH"/>
</dbReference>
<dbReference type="PANTHER" id="PTHR36971">
    <property type="entry name" value="UNNAMED PRODUCT"/>
    <property type="match status" value="1"/>
</dbReference>
<protein>
    <recommendedName>
        <fullName evidence="6">C3H1-type domain-containing protein</fullName>
    </recommendedName>
</protein>
<dbReference type="InParanoid" id="A0A2K3DJT6"/>
<keyword evidence="3 4" id="KW-0862">Zinc</keyword>
<accession>A0A2K3DJT6</accession>
<feature type="compositionally biased region" description="Basic and acidic residues" evidence="5">
    <location>
        <begin position="169"/>
        <end position="181"/>
    </location>
</feature>
<dbReference type="ExpressionAtlas" id="A0A2K3DJT6">
    <property type="expression patterns" value="baseline"/>
</dbReference>
<evidence type="ECO:0000256" key="5">
    <source>
        <dbReference type="SAM" id="MobiDB-lite"/>
    </source>
</evidence>
<evidence type="ECO:0000256" key="3">
    <source>
        <dbReference type="ARBA" id="ARBA00022833"/>
    </source>
</evidence>
<feature type="region of interest" description="Disordered" evidence="5">
    <location>
        <begin position="484"/>
        <end position="526"/>
    </location>
</feature>
<gene>
    <name evidence="7" type="ORF">CHLRE_07g330050v5</name>
</gene>